<name>M5WDB9_PRUPE</name>
<dbReference type="InterPro" id="IPR019557">
    <property type="entry name" value="AminoTfrase-like_pln_mobile"/>
</dbReference>
<gene>
    <name evidence="2" type="ORF">PRUPE_7G047500</name>
</gene>
<accession>M5WDB9</accession>
<organism evidence="2 3">
    <name type="scientific">Prunus persica</name>
    <name type="common">Peach</name>
    <name type="synonym">Amygdalus persica</name>
    <dbReference type="NCBI Taxonomy" id="3760"/>
    <lineage>
        <taxon>Eukaryota</taxon>
        <taxon>Viridiplantae</taxon>
        <taxon>Streptophyta</taxon>
        <taxon>Embryophyta</taxon>
        <taxon>Tracheophyta</taxon>
        <taxon>Spermatophyta</taxon>
        <taxon>Magnoliopsida</taxon>
        <taxon>eudicotyledons</taxon>
        <taxon>Gunneridae</taxon>
        <taxon>Pentapetalae</taxon>
        <taxon>rosids</taxon>
        <taxon>fabids</taxon>
        <taxon>Rosales</taxon>
        <taxon>Rosaceae</taxon>
        <taxon>Amygdaloideae</taxon>
        <taxon>Amygdaleae</taxon>
        <taxon>Prunus</taxon>
    </lineage>
</organism>
<protein>
    <recommendedName>
        <fullName evidence="1">Aminotransferase-like plant mobile domain-containing protein</fullName>
    </recommendedName>
</protein>
<dbReference type="InterPro" id="IPR044824">
    <property type="entry name" value="MAIN-like"/>
</dbReference>
<keyword evidence="3" id="KW-1185">Reference proteome</keyword>
<dbReference type="Gramene" id="ONH95028">
    <property type="protein sequence ID" value="ONH95028"/>
    <property type="gene ID" value="PRUPE_7G047500"/>
</dbReference>
<evidence type="ECO:0000259" key="1">
    <source>
        <dbReference type="Pfam" id="PF10536"/>
    </source>
</evidence>
<dbReference type="STRING" id="3760.M5WDB9"/>
<evidence type="ECO:0000313" key="2">
    <source>
        <dbReference type="EMBL" id="ONH95028.1"/>
    </source>
</evidence>
<feature type="domain" description="Aminotransferase-like plant mobile" evidence="1">
    <location>
        <begin position="103"/>
        <end position="242"/>
    </location>
</feature>
<dbReference type="PANTHER" id="PTHR46033:SF8">
    <property type="entry name" value="PROTEIN MAINTENANCE OF MERISTEMS-LIKE"/>
    <property type="match status" value="1"/>
</dbReference>
<sequence>MVLVQNFGSTLYDPFIKRTTRTRHNTFIKWVGFGLSILDMFIIPTRHEPDTTRPIASPKIRVATLRHAKNDKLCGLWFQNHLPGPMKDKVKATWLSEFANLLARKRKIDKHLITALAERWWDTTHTFHLDEVGELTMTPKDFSAITGLPVCGKPLKYNMEAHTNTKEVVRLFVNPIANIINIKIKYKYIMDKYKEWKPKTAVQENQLTRVFILALIGITICIHKSDSIYLYYIPSLAKVDEIKE</sequence>
<dbReference type="HOGENOM" id="CLU_1139640_0_0_1"/>
<dbReference type="AlphaFoldDB" id="M5WDB9"/>
<reference evidence="2 3" key="1">
    <citation type="journal article" date="2013" name="Nat. Genet.">
        <title>The high-quality draft genome of peach (Prunus persica) identifies unique patterns of genetic diversity, domestication and genome evolution.</title>
        <authorList>
            <consortium name="International Peach Genome Initiative"/>
            <person name="Verde I."/>
            <person name="Abbott A.G."/>
            <person name="Scalabrin S."/>
            <person name="Jung S."/>
            <person name="Shu S."/>
            <person name="Marroni F."/>
            <person name="Zhebentyayeva T."/>
            <person name="Dettori M.T."/>
            <person name="Grimwood J."/>
            <person name="Cattonaro F."/>
            <person name="Zuccolo A."/>
            <person name="Rossini L."/>
            <person name="Jenkins J."/>
            <person name="Vendramin E."/>
            <person name="Meisel L.A."/>
            <person name="Decroocq V."/>
            <person name="Sosinski B."/>
            <person name="Prochnik S."/>
            <person name="Mitros T."/>
            <person name="Policriti A."/>
            <person name="Cipriani G."/>
            <person name="Dondini L."/>
            <person name="Ficklin S."/>
            <person name="Goodstein D.M."/>
            <person name="Xuan P."/>
            <person name="Del Fabbro C."/>
            <person name="Aramini V."/>
            <person name="Copetti D."/>
            <person name="Gonzalez S."/>
            <person name="Horner D.S."/>
            <person name="Falchi R."/>
            <person name="Lucas S."/>
            <person name="Mica E."/>
            <person name="Maldonado J."/>
            <person name="Lazzari B."/>
            <person name="Bielenberg D."/>
            <person name="Pirona R."/>
            <person name="Miculan M."/>
            <person name="Barakat A."/>
            <person name="Testolin R."/>
            <person name="Stella A."/>
            <person name="Tartarini S."/>
            <person name="Tonutti P."/>
            <person name="Arus P."/>
            <person name="Orellana A."/>
            <person name="Wells C."/>
            <person name="Main D."/>
            <person name="Vizzotto G."/>
            <person name="Silva H."/>
            <person name="Salamini F."/>
            <person name="Schmutz J."/>
            <person name="Morgante M."/>
            <person name="Rokhsar D.S."/>
        </authorList>
    </citation>
    <scope>NUCLEOTIDE SEQUENCE [LARGE SCALE GENOMIC DNA]</scope>
    <source>
        <strain evidence="3">cv. Nemared</strain>
    </source>
</reference>
<dbReference type="EMBL" id="CM007657">
    <property type="protein sequence ID" value="ONH95028.1"/>
    <property type="molecule type" value="Genomic_DNA"/>
</dbReference>
<dbReference type="Proteomes" id="UP000006882">
    <property type="component" value="Chromosome G7"/>
</dbReference>
<evidence type="ECO:0000313" key="3">
    <source>
        <dbReference type="Proteomes" id="UP000006882"/>
    </source>
</evidence>
<dbReference type="Pfam" id="PF10536">
    <property type="entry name" value="PMD"/>
    <property type="match status" value="1"/>
</dbReference>
<proteinExistence type="predicted"/>
<dbReference type="PANTHER" id="PTHR46033">
    <property type="entry name" value="PROTEIN MAIN-LIKE 2"/>
    <property type="match status" value="1"/>
</dbReference>
<dbReference type="GO" id="GO:0010073">
    <property type="term" value="P:meristem maintenance"/>
    <property type="evidence" value="ECO:0007669"/>
    <property type="project" value="InterPro"/>
</dbReference>